<name>A0ABP9R9J6_9PSEU</name>
<feature type="compositionally biased region" description="Basic and acidic residues" evidence="1">
    <location>
        <begin position="246"/>
        <end position="287"/>
    </location>
</feature>
<dbReference type="RefSeq" id="WP_185065500.1">
    <property type="nucleotide sequence ID" value="NZ_BAABJP010000055.1"/>
</dbReference>
<dbReference type="Proteomes" id="UP001428817">
    <property type="component" value="Unassembled WGS sequence"/>
</dbReference>
<evidence type="ECO:0000256" key="1">
    <source>
        <dbReference type="SAM" id="MobiDB-lite"/>
    </source>
</evidence>
<organism evidence="2 3">
    <name type="scientific">Pseudonocardia eucalypti</name>
    <dbReference type="NCBI Taxonomy" id="648755"/>
    <lineage>
        <taxon>Bacteria</taxon>
        <taxon>Bacillati</taxon>
        <taxon>Actinomycetota</taxon>
        <taxon>Actinomycetes</taxon>
        <taxon>Pseudonocardiales</taxon>
        <taxon>Pseudonocardiaceae</taxon>
        <taxon>Pseudonocardia</taxon>
    </lineage>
</organism>
<keyword evidence="3" id="KW-1185">Reference proteome</keyword>
<feature type="compositionally biased region" description="Basic and acidic residues" evidence="1">
    <location>
        <begin position="212"/>
        <end position="225"/>
    </location>
</feature>
<dbReference type="EMBL" id="BAABJP010000055">
    <property type="protein sequence ID" value="GAA5173000.1"/>
    <property type="molecule type" value="Genomic_DNA"/>
</dbReference>
<proteinExistence type="predicted"/>
<evidence type="ECO:0000313" key="2">
    <source>
        <dbReference type="EMBL" id="GAA5173000.1"/>
    </source>
</evidence>
<feature type="region of interest" description="Disordered" evidence="1">
    <location>
        <begin position="205"/>
        <end position="287"/>
    </location>
</feature>
<comment type="caution">
    <text evidence="2">The sequence shown here is derived from an EMBL/GenBank/DDBJ whole genome shotgun (WGS) entry which is preliminary data.</text>
</comment>
<protein>
    <submittedName>
        <fullName evidence="2">Uncharacterized protein</fullName>
    </submittedName>
</protein>
<feature type="compositionally biased region" description="Polar residues" evidence="1">
    <location>
        <begin position="153"/>
        <end position="177"/>
    </location>
</feature>
<reference evidence="3" key="1">
    <citation type="journal article" date="2019" name="Int. J. Syst. Evol. Microbiol.">
        <title>The Global Catalogue of Microorganisms (GCM) 10K type strain sequencing project: providing services to taxonomists for standard genome sequencing and annotation.</title>
        <authorList>
            <consortium name="The Broad Institute Genomics Platform"/>
            <consortium name="The Broad Institute Genome Sequencing Center for Infectious Disease"/>
            <person name="Wu L."/>
            <person name="Ma J."/>
        </authorList>
    </citation>
    <scope>NUCLEOTIDE SEQUENCE [LARGE SCALE GENOMIC DNA]</scope>
    <source>
        <strain evidence="3">JCM 18303</strain>
    </source>
</reference>
<accession>A0ABP9R9J6</accession>
<feature type="region of interest" description="Disordered" evidence="1">
    <location>
        <begin position="131"/>
        <end position="177"/>
    </location>
</feature>
<sequence length="287" mass="31446">MATPLLDWIEHLMRDTDARDAFLEHPNQYAKEHGFDHLSSADVHDALNLIADNGAHLGNGLHYPAPKHWQSNGDQDGSHYLRGYFNDNRNAFDSDTDLDNSVHQDIETRDGRDHHWHDDWNDWHDHGDFNQTLDNDPVVASGDESVATGGDLTDSTVTSGYRNISGHNNEAVTGGDNSTAFGSGDAAGSHIGRFHGGDGSALSAGADSYGHSSDDDTLTRVHNSGDGDTSVNAAGDHGYADNYADQTHHDNSSRSDYEDHSSVDSHEDYESHNSDRFSDSHDYDVHH</sequence>
<gene>
    <name evidence="2" type="ORF">GCM10023321_73680</name>
</gene>
<evidence type="ECO:0000313" key="3">
    <source>
        <dbReference type="Proteomes" id="UP001428817"/>
    </source>
</evidence>